<accession>A0ABX5UCT2</accession>
<keyword evidence="1" id="KW-0472">Membrane</keyword>
<feature type="transmembrane region" description="Helical" evidence="1">
    <location>
        <begin position="92"/>
        <end position="113"/>
    </location>
</feature>
<gene>
    <name evidence="2" type="ORF">FCL38_01955</name>
</gene>
<protein>
    <submittedName>
        <fullName evidence="2">DUF3325 domain-containing protein</fullName>
    </submittedName>
</protein>
<evidence type="ECO:0000256" key="1">
    <source>
        <dbReference type="SAM" id="Phobius"/>
    </source>
</evidence>
<sequence length="155" mass="16478">MACTRWRGWTRCCWRLRPWRGTPRGASASRTGAATGPAGPAWAGRVRMAELLSTVAALAMCGVACALLALSQREHWAAAANLLPYPALQTVCRIRVVASVLLAAAPVSCVAAHGAGFGLLLWMLLLATGGLATAFVLAWRPRWLASLAFFMCDIV</sequence>
<dbReference type="Proteomes" id="UP000298763">
    <property type="component" value="Chromosome"/>
</dbReference>
<feature type="transmembrane region" description="Helical" evidence="1">
    <location>
        <begin position="51"/>
        <end position="71"/>
    </location>
</feature>
<feature type="transmembrane region" description="Helical" evidence="1">
    <location>
        <begin position="119"/>
        <end position="139"/>
    </location>
</feature>
<evidence type="ECO:0000313" key="3">
    <source>
        <dbReference type="Proteomes" id="UP000298763"/>
    </source>
</evidence>
<proteinExistence type="predicted"/>
<keyword evidence="1" id="KW-1133">Transmembrane helix</keyword>
<dbReference type="InterPro" id="IPR021762">
    <property type="entry name" value="DUF3325"/>
</dbReference>
<evidence type="ECO:0000313" key="2">
    <source>
        <dbReference type="EMBL" id="QCP09330.1"/>
    </source>
</evidence>
<organism evidence="2 3">
    <name type="scientific">Pseudoduganella umbonata</name>
    <dbReference type="NCBI Taxonomy" id="864828"/>
    <lineage>
        <taxon>Bacteria</taxon>
        <taxon>Pseudomonadati</taxon>
        <taxon>Pseudomonadota</taxon>
        <taxon>Betaproteobacteria</taxon>
        <taxon>Burkholderiales</taxon>
        <taxon>Oxalobacteraceae</taxon>
        <taxon>Telluria group</taxon>
        <taxon>Pseudoduganella</taxon>
    </lineage>
</organism>
<reference evidence="2 3" key="1">
    <citation type="submission" date="2019-05" db="EMBL/GenBank/DDBJ databases">
        <title>Draft Genome Sequences of Six Type Strains of the Genus Massilia.</title>
        <authorList>
            <person name="Miess H."/>
            <person name="Frediansyhah A."/>
            <person name="Gross H."/>
        </authorList>
    </citation>
    <scope>NUCLEOTIDE SEQUENCE [LARGE SCALE GENOMIC DNA]</scope>
    <source>
        <strain evidence="2 3">DSMZ 26121</strain>
    </source>
</reference>
<dbReference type="Pfam" id="PF11804">
    <property type="entry name" value="DUF3325"/>
    <property type="match status" value="1"/>
</dbReference>
<name>A0ABX5UCT2_9BURK</name>
<keyword evidence="1" id="KW-0812">Transmembrane</keyword>
<keyword evidence="3" id="KW-1185">Reference proteome</keyword>
<dbReference type="EMBL" id="CP040017">
    <property type="protein sequence ID" value="QCP09330.1"/>
    <property type="molecule type" value="Genomic_DNA"/>
</dbReference>